<dbReference type="Proteomes" id="UP000034832">
    <property type="component" value="Unassembled WGS sequence"/>
</dbReference>
<evidence type="ECO:0000313" key="8">
    <source>
        <dbReference type="EMBL" id="TKT73390.1"/>
    </source>
</evidence>
<keyword evidence="2 6" id="KW-0732">Signal</keyword>
<keyword evidence="9" id="KW-1185">Reference proteome</keyword>
<evidence type="ECO:0000256" key="2">
    <source>
        <dbReference type="ARBA" id="ARBA00022729"/>
    </source>
</evidence>
<evidence type="ECO:0000256" key="5">
    <source>
        <dbReference type="ARBA" id="ARBA00038306"/>
    </source>
</evidence>
<comment type="subcellular location">
    <subcellularLocation>
        <location evidence="1">Cell outer membrane</location>
    </subcellularLocation>
</comment>
<evidence type="ECO:0000256" key="3">
    <source>
        <dbReference type="ARBA" id="ARBA00023136"/>
    </source>
</evidence>
<evidence type="ECO:0000256" key="4">
    <source>
        <dbReference type="ARBA" id="ARBA00023237"/>
    </source>
</evidence>
<name>A0A4U6BS09_9BRAD</name>
<proteinExistence type="inferred from homology"/>
<dbReference type="SUPFAM" id="SSF56925">
    <property type="entry name" value="OMPA-like"/>
    <property type="match status" value="1"/>
</dbReference>
<feature type="domain" description="Outer membrane protein beta-barrel" evidence="7">
    <location>
        <begin position="9"/>
        <end position="274"/>
    </location>
</feature>
<accession>A0A4U6BS09</accession>
<dbReference type="STRING" id="211460.YH63_19055"/>
<dbReference type="EMBL" id="LBIA02000001">
    <property type="protein sequence ID" value="TKT73390.1"/>
    <property type="molecule type" value="Genomic_DNA"/>
</dbReference>
<sequence length="274" mass="28188">MKMIALAATLVATLSATAHAADLYRKAPVAPIASWTGFYAGVNIGGGWSNTNVGYGTSDPVTAIFFGAGVDLPANGDRVGSSGVLGGAQIGYNYQFQPAWVAGVEADFQFADISGSGATPYIGGALVSSASQDIQYFGTVRARLGYLATDRLMVYATGGFAYAQLNNAATLDIAPGGTINLIGIGTSTNCGGAFPNSCFAGSSSSLTPGWTAGGGLEYALGQNWSLKGEYLYARFEQTITASAVTPTPGTLPNTYIAKFATELNIARVGLNYRF</sequence>
<gene>
    <name evidence="8" type="ORF">YH63_019270</name>
</gene>
<keyword evidence="3" id="KW-0472">Membrane</keyword>
<dbReference type="Gene3D" id="2.40.160.20">
    <property type="match status" value="1"/>
</dbReference>
<dbReference type="InterPro" id="IPR027385">
    <property type="entry name" value="Beta-barrel_OMP"/>
</dbReference>
<feature type="chain" id="PRO_5020545518" evidence="6">
    <location>
        <begin position="21"/>
        <end position="274"/>
    </location>
</feature>
<comment type="caution">
    <text evidence="8">The sequence shown here is derived from an EMBL/GenBank/DDBJ whole genome shotgun (WGS) entry which is preliminary data.</text>
</comment>
<comment type="similarity">
    <text evidence="5">Belongs to the Omp25/RopB family.</text>
</comment>
<dbReference type="InterPro" id="IPR051692">
    <property type="entry name" value="OMP-like"/>
</dbReference>
<organism evidence="8 9">
    <name type="scientific">Afipia massiliensis</name>
    <dbReference type="NCBI Taxonomy" id="211460"/>
    <lineage>
        <taxon>Bacteria</taxon>
        <taxon>Pseudomonadati</taxon>
        <taxon>Pseudomonadota</taxon>
        <taxon>Alphaproteobacteria</taxon>
        <taxon>Hyphomicrobiales</taxon>
        <taxon>Nitrobacteraceae</taxon>
        <taxon>Afipia</taxon>
    </lineage>
</organism>
<evidence type="ECO:0000256" key="1">
    <source>
        <dbReference type="ARBA" id="ARBA00004442"/>
    </source>
</evidence>
<evidence type="ECO:0000256" key="6">
    <source>
        <dbReference type="SAM" id="SignalP"/>
    </source>
</evidence>
<evidence type="ECO:0000313" key="9">
    <source>
        <dbReference type="Proteomes" id="UP000034832"/>
    </source>
</evidence>
<evidence type="ECO:0000259" key="7">
    <source>
        <dbReference type="Pfam" id="PF13505"/>
    </source>
</evidence>
<protein>
    <submittedName>
        <fullName evidence="8">Porin family protein</fullName>
    </submittedName>
</protein>
<dbReference type="InterPro" id="IPR011250">
    <property type="entry name" value="OMP/PagP_B-barrel"/>
</dbReference>
<reference evidence="8" key="1">
    <citation type="submission" date="2019-04" db="EMBL/GenBank/DDBJ databases">
        <title>Whole genome sequencing of cave bacteria.</title>
        <authorList>
            <person name="Gan H.M."/>
            <person name="Barton H."/>
            <person name="Savka M.A."/>
        </authorList>
    </citation>
    <scope>NUCLEOTIDE SEQUENCE [LARGE SCALE GENOMIC DNA]</scope>
    <source>
        <strain evidence="8">LC387</strain>
    </source>
</reference>
<dbReference type="GO" id="GO:0009279">
    <property type="term" value="C:cell outer membrane"/>
    <property type="evidence" value="ECO:0007669"/>
    <property type="project" value="UniProtKB-SubCell"/>
</dbReference>
<dbReference type="AlphaFoldDB" id="A0A4U6BS09"/>
<dbReference type="PANTHER" id="PTHR34001">
    <property type="entry name" value="BLL7405 PROTEIN"/>
    <property type="match status" value="1"/>
</dbReference>
<dbReference type="RefSeq" id="WP_083992733.1">
    <property type="nucleotide sequence ID" value="NZ_LBIA02000001.1"/>
</dbReference>
<dbReference type="PANTHER" id="PTHR34001:SF3">
    <property type="entry name" value="BLL7405 PROTEIN"/>
    <property type="match status" value="1"/>
</dbReference>
<feature type="signal peptide" evidence="6">
    <location>
        <begin position="1"/>
        <end position="20"/>
    </location>
</feature>
<dbReference type="OrthoDB" id="8455142at2"/>
<keyword evidence="4" id="KW-0998">Cell outer membrane</keyword>
<dbReference type="Pfam" id="PF13505">
    <property type="entry name" value="OMP_b-brl"/>
    <property type="match status" value="1"/>
</dbReference>